<dbReference type="Gene3D" id="2.130.10.10">
    <property type="entry name" value="YVTN repeat-like/Quinoprotein amine dehydrogenase"/>
    <property type="match status" value="1"/>
</dbReference>
<proteinExistence type="predicted"/>
<gene>
    <name evidence="3" type="ORF">ALC57_13398</name>
</gene>
<dbReference type="SUPFAM" id="SSF50978">
    <property type="entry name" value="WD40 repeat-like"/>
    <property type="match status" value="1"/>
</dbReference>
<protein>
    <submittedName>
        <fullName evidence="3">Uncharacterized protein</fullName>
    </submittedName>
</protein>
<dbReference type="AlphaFoldDB" id="A0A195DN27"/>
<evidence type="ECO:0000313" key="4">
    <source>
        <dbReference type="Proteomes" id="UP000078492"/>
    </source>
</evidence>
<feature type="region of interest" description="Disordered" evidence="2">
    <location>
        <begin position="1"/>
        <end position="59"/>
    </location>
</feature>
<feature type="repeat" description="WD" evidence="1">
    <location>
        <begin position="46"/>
        <end position="82"/>
    </location>
</feature>
<feature type="compositionally biased region" description="Basic and acidic residues" evidence="2">
    <location>
        <begin position="1"/>
        <end position="21"/>
    </location>
</feature>
<dbReference type="Proteomes" id="UP000078492">
    <property type="component" value="Unassembled WGS sequence"/>
</dbReference>
<organism evidence="3 4">
    <name type="scientific">Trachymyrmex cornetzi</name>
    <dbReference type="NCBI Taxonomy" id="471704"/>
    <lineage>
        <taxon>Eukaryota</taxon>
        <taxon>Metazoa</taxon>
        <taxon>Ecdysozoa</taxon>
        <taxon>Arthropoda</taxon>
        <taxon>Hexapoda</taxon>
        <taxon>Insecta</taxon>
        <taxon>Pterygota</taxon>
        <taxon>Neoptera</taxon>
        <taxon>Endopterygota</taxon>
        <taxon>Hymenoptera</taxon>
        <taxon>Apocrita</taxon>
        <taxon>Aculeata</taxon>
        <taxon>Formicoidea</taxon>
        <taxon>Formicidae</taxon>
        <taxon>Myrmicinae</taxon>
        <taxon>Trachymyrmex</taxon>
    </lineage>
</organism>
<accession>A0A195DN27</accession>
<evidence type="ECO:0000256" key="1">
    <source>
        <dbReference type="PROSITE-ProRule" id="PRU00221"/>
    </source>
</evidence>
<name>A0A195DN27_9HYME</name>
<evidence type="ECO:0000256" key="2">
    <source>
        <dbReference type="SAM" id="MobiDB-lite"/>
    </source>
</evidence>
<dbReference type="PROSITE" id="PS50082">
    <property type="entry name" value="WD_REPEATS_2"/>
    <property type="match status" value="1"/>
</dbReference>
<sequence length="82" mass="9090">MERQGEMREGGGESGAGKRVETSFAKAYFQAPSARTDRSPLSRSQYTPPRTGVPAVSWHPHGTYLASVDRDKNVTVWRSDHV</sequence>
<dbReference type="PROSITE" id="PS50294">
    <property type="entry name" value="WD_REPEATS_REGION"/>
    <property type="match status" value="1"/>
</dbReference>
<dbReference type="EMBL" id="KQ980713">
    <property type="protein sequence ID" value="KYN14231.1"/>
    <property type="molecule type" value="Genomic_DNA"/>
</dbReference>
<dbReference type="InterPro" id="IPR036322">
    <property type="entry name" value="WD40_repeat_dom_sf"/>
</dbReference>
<dbReference type="SMART" id="SM00320">
    <property type="entry name" value="WD40"/>
    <property type="match status" value="1"/>
</dbReference>
<evidence type="ECO:0000313" key="3">
    <source>
        <dbReference type="EMBL" id="KYN14231.1"/>
    </source>
</evidence>
<keyword evidence="1" id="KW-0853">WD repeat</keyword>
<dbReference type="InterPro" id="IPR001680">
    <property type="entry name" value="WD40_rpt"/>
</dbReference>
<reference evidence="3 4" key="1">
    <citation type="submission" date="2015-09" db="EMBL/GenBank/DDBJ databases">
        <title>Trachymyrmex cornetzi WGS genome.</title>
        <authorList>
            <person name="Nygaard S."/>
            <person name="Hu H."/>
            <person name="Boomsma J."/>
            <person name="Zhang G."/>
        </authorList>
    </citation>
    <scope>NUCLEOTIDE SEQUENCE [LARGE SCALE GENOMIC DNA]</scope>
    <source>
        <strain evidence="3">Tcor2-1</strain>
        <tissue evidence="3">Whole body</tissue>
    </source>
</reference>
<keyword evidence="4" id="KW-1185">Reference proteome</keyword>
<dbReference type="InterPro" id="IPR015943">
    <property type="entry name" value="WD40/YVTN_repeat-like_dom_sf"/>
</dbReference>